<name>A0ABU5DZN3_9PROT</name>
<dbReference type="PANTHER" id="PTHR30183">
    <property type="entry name" value="MOLYBDENUM TRANSPORT SYSTEM PERMEASE PROTEIN MODB"/>
    <property type="match status" value="1"/>
</dbReference>
<feature type="transmembrane region" description="Helical" evidence="7">
    <location>
        <begin position="492"/>
        <end position="509"/>
    </location>
</feature>
<keyword evidence="2" id="KW-0813">Transport</keyword>
<feature type="transmembrane region" description="Helical" evidence="7">
    <location>
        <begin position="214"/>
        <end position="236"/>
    </location>
</feature>
<evidence type="ECO:0000256" key="7">
    <source>
        <dbReference type="SAM" id="Phobius"/>
    </source>
</evidence>
<evidence type="ECO:0000256" key="6">
    <source>
        <dbReference type="ARBA" id="ARBA00023136"/>
    </source>
</evidence>
<dbReference type="RefSeq" id="WP_320501270.1">
    <property type="nucleotide sequence ID" value="NZ_JAXCLX010000002.1"/>
</dbReference>
<feature type="transmembrane region" description="Helical" evidence="7">
    <location>
        <begin position="261"/>
        <end position="283"/>
    </location>
</feature>
<dbReference type="Gene3D" id="1.10.3720.10">
    <property type="entry name" value="MetI-like"/>
    <property type="match status" value="2"/>
</dbReference>
<dbReference type="PROSITE" id="PS50928">
    <property type="entry name" value="ABC_TM1"/>
    <property type="match status" value="2"/>
</dbReference>
<dbReference type="CDD" id="cd06261">
    <property type="entry name" value="TM_PBP2"/>
    <property type="match status" value="1"/>
</dbReference>
<evidence type="ECO:0000256" key="5">
    <source>
        <dbReference type="ARBA" id="ARBA00022989"/>
    </source>
</evidence>
<feature type="transmembrane region" description="Helical" evidence="7">
    <location>
        <begin position="364"/>
        <end position="387"/>
    </location>
</feature>
<feature type="transmembrane region" description="Helical" evidence="7">
    <location>
        <begin position="158"/>
        <end position="180"/>
    </location>
</feature>
<feature type="domain" description="ABC transmembrane type-1" evidence="8">
    <location>
        <begin position="368"/>
        <end position="556"/>
    </location>
</feature>
<keyword evidence="4 7" id="KW-0812">Transmembrane</keyword>
<dbReference type="SUPFAM" id="SSF161098">
    <property type="entry name" value="MetI-like"/>
    <property type="match status" value="2"/>
</dbReference>
<accession>A0ABU5DZN3</accession>
<keyword evidence="6 7" id="KW-0472">Membrane</keyword>
<comment type="subcellular location">
    <subcellularLocation>
        <location evidence="1">Cell membrane</location>
        <topology evidence="1">Multi-pass membrane protein</topology>
    </subcellularLocation>
</comment>
<keyword evidence="10" id="KW-1185">Reference proteome</keyword>
<evidence type="ECO:0000256" key="4">
    <source>
        <dbReference type="ARBA" id="ARBA00022692"/>
    </source>
</evidence>
<comment type="caution">
    <text evidence="9">The sequence shown here is derived from an EMBL/GenBank/DDBJ whole genome shotgun (WGS) entry which is preliminary data.</text>
</comment>
<evidence type="ECO:0000313" key="9">
    <source>
        <dbReference type="EMBL" id="MDY0872796.1"/>
    </source>
</evidence>
<evidence type="ECO:0000313" key="10">
    <source>
        <dbReference type="Proteomes" id="UP001271769"/>
    </source>
</evidence>
<feature type="transmembrane region" description="Helical" evidence="7">
    <location>
        <begin position="63"/>
        <end position="94"/>
    </location>
</feature>
<keyword evidence="3" id="KW-1003">Cell membrane</keyword>
<evidence type="ECO:0000256" key="1">
    <source>
        <dbReference type="ARBA" id="ARBA00004651"/>
    </source>
</evidence>
<dbReference type="Proteomes" id="UP001271769">
    <property type="component" value="Unassembled WGS sequence"/>
</dbReference>
<dbReference type="EMBL" id="JAXCLX010000002">
    <property type="protein sequence ID" value="MDY0872796.1"/>
    <property type="molecule type" value="Genomic_DNA"/>
</dbReference>
<protein>
    <submittedName>
        <fullName evidence="9">ABC transporter permease</fullName>
    </submittedName>
</protein>
<organism evidence="9 10">
    <name type="scientific">Dongia rigui</name>
    <dbReference type="NCBI Taxonomy" id="940149"/>
    <lineage>
        <taxon>Bacteria</taxon>
        <taxon>Pseudomonadati</taxon>
        <taxon>Pseudomonadota</taxon>
        <taxon>Alphaproteobacteria</taxon>
        <taxon>Rhodospirillales</taxon>
        <taxon>Dongiaceae</taxon>
        <taxon>Dongia</taxon>
    </lineage>
</organism>
<feature type="domain" description="ABC transmembrane type-1" evidence="8">
    <location>
        <begin position="63"/>
        <end position="280"/>
    </location>
</feature>
<evidence type="ECO:0000256" key="2">
    <source>
        <dbReference type="ARBA" id="ARBA00022448"/>
    </source>
</evidence>
<sequence length="566" mass="61183">MRAHHLHLLAGRLPPAIALILLVGSTLIGLVFLLATGFGFLPALGGHALSLEPFRILLADARLVSSCLVTVLAGTLGTLAAVAMAFALAVAVCPEGTAPAGWSQRLALGVLGVPHVAIAVGLVFVVAPSGWLMRALQTMIGAWPLPPDWQFLSSESGLTLALALFLKETPFLFFAMLTGLRQLRPERQILVARALGYDDTMAWVKLILPQLYPLVRFPILAVLAYSLSVVDMSLILGPTTPATLPVLILTWANDPDLNQRFVAAAAGLVQLALVIGAVLAWCLGERVVALGLRPWLSAGDRRLSSPWVLLGRWLRNLAAGLGVTLVVLAIGGLMLWSLAHDWRYPALLPPSLDLGAWRRGLGVLYVPLLDSLGLALSTTFLAIVLAVACLQHERLLRLDIVRSAERWLFLPLLVPEICFLFGLQVLLLLAGFNGTWLAVLWMHVLFVFPYVFLTLKEPWRAFDRRYETVGLALGRCGWSVFWRIKLPMLRGAISWACAIGGTVSLSLYLPTLQGGEGRIATLATEAVAQSAGGDRRVMAVFGLVQTLTAGLFFAIASVSARGRRWR</sequence>
<gene>
    <name evidence="9" type="ORF">SMD31_12715</name>
</gene>
<evidence type="ECO:0000259" key="8">
    <source>
        <dbReference type="PROSITE" id="PS50928"/>
    </source>
</evidence>
<dbReference type="InterPro" id="IPR000515">
    <property type="entry name" value="MetI-like"/>
</dbReference>
<feature type="transmembrane region" description="Helical" evidence="7">
    <location>
        <begin position="16"/>
        <end position="43"/>
    </location>
</feature>
<dbReference type="PANTHER" id="PTHR30183:SF6">
    <property type="entry name" value="INNER MEMBRANE ABC TRANSPORTER PERMEASE PROTEIN YNJC"/>
    <property type="match status" value="1"/>
</dbReference>
<proteinExistence type="predicted"/>
<evidence type="ECO:0000256" key="3">
    <source>
        <dbReference type="ARBA" id="ARBA00022475"/>
    </source>
</evidence>
<feature type="transmembrane region" description="Helical" evidence="7">
    <location>
        <begin position="436"/>
        <end position="455"/>
    </location>
</feature>
<keyword evidence="5 7" id="KW-1133">Transmembrane helix</keyword>
<feature type="transmembrane region" description="Helical" evidence="7">
    <location>
        <begin position="106"/>
        <end position="127"/>
    </location>
</feature>
<feature type="transmembrane region" description="Helical" evidence="7">
    <location>
        <begin position="317"/>
        <end position="339"/>
    </location>
</feature>
<reference evidence="9 10" key="1">
    <citation type="journal article" date="2013" name="Antonie Van Leeuwenhoek">
        <title>Dongia rigui sp. nov., isolated from freshwater of a large wetland in Korea.</title>
        <authorList>
            <person name="Baik K.S."/>
            <person name="Hwang Y.M."/>
            <person name="Choi J.S."/>
            <person name="Kwon J."/>
            <person name="Seong C.N."/>
        </authorList>
    </citation>
    <scope>NUCLEOTIDE SEQUENCE [LARGE SCALE GENOMIC DNA]</scope>
    <source>
        <strain evidence="9 10">04SU4-P</strain>
    </source>
</reference>
<feature type="transmembrane region" description="Helical" evidence="7">
    <location>
        <begin position="537"/>
        <end position="560"/>
    </location>
</feature>
<dbReference type="InterPro" id="IPR035906">
    <property type="entry name" value="MetI-like_sf"/>
</dbReference>
<feature type="transmembrane region" description="Helical" evidence="7">
    <location>
        <begin position="408"/>
        <end position="430"/>
    </location>
</feature>